<proteinExistence type="predicted"/>
<protein>
    <submittedName>
        <fullName evidence="1">Uncharacterized protein</fullName>
    </submittedName>
</protein>
<sequence>MLLTKLDADDLQSAELWRELKPLLSSAIDSDSFKQLNRDIDHYEFPRAAQTVQTLITSLRG</sequence>
<dbReference type="RefSeq" id="WP_045779924.1">
    <property type="nucleotide sequence ID" value="NZ_LAJX01000170.1"/>
</dbReference>
<evidence type="ECO:0000313" key="2">
    <source>
        <dbReference type="Proteomes" id="UP000033684"/>
    </source>
</evidence>
<dbReference type="EMBL" id="LAJX01000170">
    <property type="protein sequence ID" value="KJV05793.1"/>
    <property type="molecule type" value="Genomic_DNA"/>
</dbReference>
<reference evidence="2" key="1">
    <citation type="submission" date="2015-03" db="EMBL/GenBank/DDBJ databases">
        <title>Draft genome sequence of a novel methanotroph (Sn10-6) isolated from flooded ricefield rhizosphere in India.</title>
        <authorList>
            <person name="Pandit P.S."/>
            <person name="Pore S.D."/>
            <person name="Arora P."/>
            <person name="Kapse N.G."/>
            <person name="Dhakephalkar P.K."/>
            <person name="Rahalkar M.C."/>
        </authorList>
    </citation>
    <scope>NUCLEOTIDE SEQUENCE [LARGE SCALE GENOMIC DNA]</scope>
    <source>
        <strain evidence="2">Sn10-6</strain>
    </source>
</reference>
<dbReference type="Proteomes" id="UP000033684">
    <property type="component" value="Unassembled WGS sequence"/>
</dbReference>
<name>A0A0F3IGX7_9GAMM</name>
<comment type="caution">
    <text evidence="1">The sequence shown here is derived from an EMBL/GenBank/DDBJ whole genome shotgun (WGS) entry which is preliminary data.</text>
</comment>
<dbReference type="AlphaFoldDB" id="A0A0F3IGX7"/>
<keyword evidence="2" id="KW-1185">Reference proteome</keyword>
<organism evidence="1 2">
    <name type="scientific">Methylocucumis oryzae</name>
    <dbReference type="NCBI Taxonomy" id="1632867"/>
    <lineage>
        <taxon>Bacteria</taxon>
        <taxon>Pseudomonadati</taxon>
        <taxon>Pseudomonadota</taxon>
        <taxon>Gammaproteobacteria</taxon>
        <taxon>Methylococcales</taxon>
        <taxon>Methylococcaceae</taxon>
        <taxon>Methylocucumis</taxon>
    </lineage>
</organism>
<accession>A0A0F3IGX7</accession>
<evidence type="ECO:0000313" key="1">
    <source>
        <dbReference type="EMBL" id="KJV05793.1"/>
    </source>
</evidence>
<gene>
    <name evidence="1" type="ORF">VZ94_15505</name>
</gene>
<reference evidence="1 2" key="2">
    <citation type="journal article" date="2016" name="Microb. Ecol.">
        <title>Genome Characteristics of a Novel Type I Methanotroph (Sn10-6) Isolated from a Flooded Indian Rice Field.</title>
        <authorList>
            <person name="Rahalkar M.C."/>
            <person name="Pandit P.S."/>
            <person name="Dhakephalkar P.K."/>
            <person name="Pore S."/>
            <person name="Arora P."/>
            <person name="Kapse N."/>
        </authorList>
    </citation>
    <scope>NUCLEOTIDE SEQUENCE [LARGE SCALE GENOMIC DNA]</scope>
    <source>
        <strain evidence="1 2">Sn10-6</strain>
    </source>
</reference>